<dbReference type="Proteomes" id="UP001201701">
    <property type="component" value="Unassembled WGS sequence"/>
</dbReference>
<evidence type="ECO:0000256" key="6">
    <source>
        <dbReference type="ARBA" id="ARBA00023002"/>
    </source>
</evidence>
<dbReference type="Pfam" id="PF00378">
    <property type="entry name" value="ECH_1"/>
    <property type="match status" value="1"/>
</dbReference>
<feature type="domain" description="3-hydroxyacyl-CoA dehydrogenase C-terminal" evidence="15">
    <location>
        <begin position="484"/>
        <end position="576"/>
    </location>
</feature>
<sequence length="662" mass="70454">MIAPDTGRRAAEGERRSEVAEPTVTLSRSGSVGVITIDNPPVNALSQEVRIGLLSALEQAELDPTLVGGVLRCAGRTFVAGADITEMDAPPSEPTLPTVADAFERSRLCWVAAMHGTALGGGLELALACCGRVAEPGTRVGMPEVTLGIIPGAGGTVRLTSLIGAEAAARLVTTGKQIDAVESRQIGLIDVIAEDAHAASLEIAGSGGRAIETSPTPRAPKPEFWDQESIRVREKARGQESPIEALAAIREAATLPRAEALQAERRRFLRLRESEQAKALRHVFFAERKAGASLRNVPKAADLQRVGVVGGGTMGSSIATAVLISGTAVTLVEQDDAATARARNLIETNLKASAKRGVISSVEPVLARLSVCTALSDLEECPLVIEAVFEDMAIKTALFKALDDVLPATAVLATNTSYLDVRELARSVRDPSRVLGLHFFAPAHVMKLLEVVRLPQTSDPALAAGSALARQLRKTAVVTGVCEGFIGNRIMAAYRRNAEEMLLRGAQPETIDAAMRDYGFAAGIFETQDLSGLDIAWAMRKRRRLEGKDPAIATISDALCEVERLGRKTMGGWYDYVDGRQVSSPETARLIAEFRDGAGITPRVYTAAEIVNSILAAMSREAEAILREGIAEGPDDIDVVMIVGFGFPRYRGGPMYIARKAQ</sequence>
<keyword evidence="8" id="KW-0443">Lipid metabolism</keyword>
<dbReference type="InterPro" id="IPR006108">
    <property type="entry name" value="3HC_DH_C"/>
</dbReference>
<keyword evidence="4" id="KW-0276">Fatty acid metabolism</keyword>
<keyword evidence="11" id="KW-0456">Lyase</keyword>
<comment type="pathway">
    <text evidence="2">Lipid metabolism; fatty acid beta-oxidation.</text>
</comment>
<evidence type="ECO:0000256" key="8">
    <source>
        <dbReference type="ARBA" id="ARBA00023098"/>
    </source>
</evidence>
<feature type="domain" description="3-hydroxyacyl-CoA dehydrogenase NAD binding" evidence="16">
    <location>
        <begin position="306"/>
        <end position="479"/>
    </location>
</feature>
<keyword evidence="9" id="KW-0576">Peroxisome</keyword>
<evidence type="ECO:0000259" key="16">
    <source>
        <dbReference type="Pfam" id="PF02737"/>
    </source>
</evidence>
<evidence type="ECO:0000256" key="4">
    <source>
        <dbReference type="ARBA" id="ARBA00022832"/>
    </source>
</evidence>
<dbReference type="SUPFAM" id="SSF52096">
    <property type="entry name" value="ClpP/crotonase"/>
    <property type="match status" value="1"/>
</dbReference>
<evidence type="ECO:0000259" key="15">
    <source>
        <dbReference type="Pfam" id="PF00725"/>
    </source>
</evidence>
<dbReference type="Gene3D" id="3.40.50.720">
    <property type="entry name" value="NAD(P)-binding Rossmann-like Domain"/>
    <property type="match status" value="1"/>
</dbReference>
<dbReference type="Pfam" id="PF02737">
    <property type="entry name" value="3HCDH_N"/>
    <property type="match status" value="1"/>
</dbReference>
<evidence type="ECO:0000256" key="2">
    <source>
        <dbReference type="ARBA" id="ARBA00005005"/>
    </source>
</evidence>
<name>A0ABS9QDB5_9HYPH</name>
<dbReference type="RefSeq" id="WP_239364421.1">
    <property type="nucleotide sequence ID" value="NZ_JAKREW010000007.1"/>
</dbReference>
<dbReference type="InterPro" id="IPR006176">
    <property type="entry name" value="3-OHacyl-CoA_DH_NAD-bd"/>
</dbReference>
<keyword evidence="6" id="KW-0560">Oxidoreductase</keyword>
<keyword evidence="10" id="KW-0413">Isomerase</keyword>
<dbReference type="PANTHER" id="PTHR23309">
    <property type="entry name" value="3-HYDROXYACYL-COA DEHYROGENASE"/>
    <property type="match status" value="1"/>
</dbReference>
<proteinExistence type="predicted"/>
<reference evidence="17 18" key="1">
    <citation type="submission" date="2022-02" db="EMBL/GenBank/DDBJ databases">
        <title>Draft genome sequence of Mezorhizobium retamae strain IRAMC:0171 isolated from Retama raetam nodules.</title>
        <authorList>
            <person name="Bengaied R."/>
            <person name="Sbissi I."/>
            <person name="Huber K."/>
            <person name="Ghodbane F."/>
            <person name="Nouioui I."/>
            <person name="Tarhouni M."/>
            <person name="Gtari M."/>
        </authorList>
    </citation>
    <scope>NUCLEOTIDE SEQUENCE [LARGE SCALE GENOMIC DNA]</scope>
    <source>
        <strain evidence="17 18">IRAMC:0171</strain>
    </source>
</reference>
<dbReference type="CDD" id="cd06558">
    <property type="entry name" value="crotonase-like"/>
    <property type="match status" value="1"/>
</dbReference>
<feature type="region of interest" description="Disordered" evidence="14">
    <location>
        <begin position="1"/>
        <end position="23"/>
    </location>
</feature>
<comment type="caution">
    <text evidence="17">The sequence shown here is derived from an EMBL/GenBank/DDBJ whole genome shotgun (WGS) entry which is preliminary data.</text>
</comment>
<dbReference type="Gene3D" id="3.90.226.10">
    <property type="entry name" value="2-enoyl-CoA Hydratase, Chain A, domain 1"/>
    <property type="match status" value="1"/>
</dbReference>
<dbReference type="InterPro" id="IPR029045">
    <property type="entry name" value="ClpP/crotonase-like_dom_sf"/>
</dbReference>
<dbReference type="SUPFAM" id="SSF48179">
    <property type="entry name" value="6-phosphogluconate dehydrogenase C-terminal domain-like"/>
    <property type="match status" value="2"/>
</dbReference>
<evidence type="ECO:0000256" key="3">
    <source>
        <dbReference type="ARBA" id="ARBA00011245"/>
    </source>
</evidence>
<protein>
    <submittedName>
        <fullName evidence="17">3-hydroxyacyl-CoA dehydrogenase NAD-binding domain-containing protein</fullName>
    </submittedName>
</protein>
<comment type="subcellular location">
    <subcellularLocation>
        <location evidence="1">Peroxisome</location>
    </subcellularLocation>
</comment>
<keyword evidence="7" id="KW-0520">NAD</keyword>
<comment type="catalytic activity">
    <reaction evidence="13">
        <text>a (3S)-3-hydroxyacyl-CoA + NAD(+) = a 3-oxoacyl-CoA + NADH + H(+)</text>
        <dbReference type="Rhea" id="RHEA:22432"/>
        <dbReference type="ChEBI" id="CHEBI:15378"/>
        <dbReference type="ChEBI" id="CHEBI:57318"/>
        <dbReference type="ChEBI" id="CHEBI:57540"/>
        <dbReference type="ChEBI" id="CHEBI:57945"/>
        <dbReference type="ChEBI" id="CHEBI:90726"/>
        <dbReference type="EC" id="1.1.1.35"/>
    </reaction>
</comment>
<comment type="subunit">
    <text evidence="3">Monomer.</text>
</comment>
<evidence type="ECO:0000256" key="10">
    <source>
        <dbReference type="ARBA" id="ARBA00023235"/>
    </source>
</evidence>
<dbReference type="Pfam" id="PF00725">
    <property type="entry name" value="3HCDH"/>
    <property type="match status" value="1"/>
</dbReference>
<evidence type="ECO:0000256" key="11">
    <source>
        <dbReference type="ARBA" id="ARBA00023239"/>
    </source>
</evidence>
<dbReference type="InterPro" id="IPR001753">
    <property type="entry name" value="Enoyl-CoA_hydra/iso"/>
</dbReference>
<keyword evidence="5" id="KW-0442">Lipid degradation</keyword>
<dbReference type="SUPFAM" id="SSF51735">
    <property type="entry name" value="NAD(P)-binding Rossmann-fold domains"/>
    <property type="match status" value="1"/>
</dbReference>
<dbReference type="EMBL" id="JAKREW010000007">
    <property type="protein sequence ID" value="MCG7505402.1"/>
    <property type="molecule type" value="Genomic_DNA"/>
</dbReference>
<evidence type="ECO:0000256" key="5">
    <source>
        <dbReference type="ARBA" id="ARBA00022963"/>
    </source>
</evidence>
<evidence type="ECO:0000256" key="14">
    <source>
        <dbReference type="SAM" id="MobiDB-lite"/>
    </source>
</evidence>
<gene>
    <name evidence="17" type="ORF">L4923_10290</name>
</gene>
<dbReference type="Gene3D" id="1.10.1040.50">
    <property type="match status" value="1"/>
</dbReference>
<evidence type="ECO:0000256" key="13">
    <source>
        <dbReference type="ARBA" id="ARBA00049556"/>
    </source>
</evidence>
<organism evidence="17 18">
    <name type="scientific">Mesorhizobium retamae</name>
    <dbReference type="NCBI Taxonomy" id="2912854"/>
    <lineage>
        <taxon>Bacteria</taxon>
        <taxon>Pseudomonadati</taxon>
        <taxon>Pseudomonadota</taxon>
        <taxon>Alphaproteobacteria</taxon>
        <taxon>Hyphomicrobiales</taxon>
        <taxon>Phyllobacteriaceae</taxon>
        <taxon>Mesorhizobium</taxon>
    </lineage>
</organism>
<dbReference type="InterPro" id="IPR036291">
    <property type="entry name" value="NAD(P)-bd_dom_sf"/>
</dbReference>
<evidence type="ECO:0000256" key="12">
    <source>
        <dbReference type="ARBA" id="ARBA00023268"/>
    </source>
</evidence>
<keyword evidence="18" id="KW-1185">Reference proteome</keyword>
<dbReference type="InterPro" id="IPR008927">
    <property type="entry name" value="6-PGluconate_DH-like_C_sf"/>
</dbReference>
<evidence type="ECO:0000256" key="1">
    <source>
        <dbReference type="ARBA" id="ARBA00004275"/>
    </source>
</evidence>
<dbReference type="PANTHER" id="PTHR23309:SF49">
    <property type="entry name" value="PEROXISOMAL BIFUNCTIONAL ENZYME"/>
    <property type="match status" value="1"/>
</dbReference>
<accession>A0ABS9QDB5</accession>
<evidence type="ECO:0000256" key="9">
    <source>
        <dbReference type="ARBA" id="ARBA00023140"/>
    </source>
</evidence>
<evidence type="ECO:0000313" key="17">
    <source>
        <dbReference type="EMBL" id="MCG7505402.1"/>
    </source>
</evidence>
<evidence type="ECO:0000313" key="18">
    <source>
        <dbReference type="Proteomes" id="UP001201701"/>
    </source>
</evidence>
<feature type="compositionally biased region" description="Basic and acidic residues" evidence="14">
    <location>
        <begin position="1"/>
        <end position="19"/>
    </location>
</feature>
<keyword evidence="12" id="KW-0511">Multifunctional enzyme</keyword>
<evidence type="ECO:0000256" key="7">
    <source>
        <dbReference type="ARBA" id="ARBA00023027"/>
    </source>
</evidence>